<organism evidence="3 4">
    <name type="scientific">Nocardia arthritidis</name>
    <dbReference type="NCBI Taxonomy" id="228602"/>
    <lineage>
        <taxon>Bacteria</taxon>
        <taxon>Bacillati</taxon>
        <taxon>Actinomycetota</taxon>
        <taxon>Actinomycetes</taxon>
        <taxon>Mycobacteriales</taxon>
        <taxon>Nocardiaceae</taxon>
        <taxon>Nocardia</taxon>
    </lineage>
</organism>
<evidence type="ECO:0000313" key="4">
    <source>
        <dbReference type="Proteomes" id="UP000503540"/>
    </source>
</evidence>
<protein>
    <recommendedName>
        <fullName evidence="5">Ig-like domain-containing protein</fullName>
    </recommendedName>
</protein>
<sequence length="175" mass="17818">MINSRLVVLTTSAFCALAWVPLAGTANAAVVLACDETGTVTWDGQGIGASPAKVHWTDKIKFGNCTGTAVDQGQPTPVSETDDGTETASCGGETTDNTSKGTITWSDGSTSEVGAEGRAKNKDDGSRPGVFPTRIRTGNYQGKTATDVNAVTPAPGQKCPGMTSAALAGTFTITD</sequence>
<name>A0A6G9Y9I2_9NOCA</name>
<reference evidence="3 4" key="1">
    <citation type="journal article" date="2019" name="ACS Chem. Biol.">
        <title>Identification and Mobilization of a Cryptic Antibiotic Biosynthesis Gene Locus from a Human-Pathogenic Nocardia Isolate.</title>
        <authorList>
            <person name="Herisse M."/>
            <person name="Ishida K."/>
            <person name="Porter J.L."/>
            <person name="Howden B."/>
            <person name="Hertweck C."/>
            <person name="Stinear T.P."/>
            <person name="Pidot S.J."/>
        </authorList>
    </citation>
    <scope>NUCLEOTIDE SEQUENCE [LARGE SCALE GENOMIC DNA]</scope>
    <source>
        <strain evidence="3 4">AUSMDU00012717</strain>
    </source>
</reference>
<gene>
    <name evidence="3" type="ORF">F5544_09010</name>
</gene>
<keyword evidence="4" id="KW-1185">Reference proteome</keyword>
<keyword evidence="2" id="KW-0732">Signal</keyword>
<dbReference type="AlphaFoldDB" id="A0A6G9Y9I2"/>
<dbReference type="KEGG" id="nah:F5544_09010"/>
<evidence type="ECO:0000256" key="2">
    <source>
        <dbReference type="SAM" id="SignalP"/>
    </source>
</evidence>
<proteinExistence type="predicted"/>
<evidence type="ECO:0008006" key="5">
    <source>
        <dbReference type="Google" id="ProtNLM"/>
    </source>
</evidence>
<dbReference type="PROSITE" id="PS51257">
    <property type="entry name" value="PROKAR_LIPOPROTEIN"/>
    <property type="match status" value="1"/>
</dbReference>
<feature type="compositionally biased region" description="Polar residues" evidence="1">
    <location>
        <begin position="68"/>
        <end position="79"/>
    </location>
</feature>
<dbReference type="EMBL" id="CP046172">
    <property type="protein sequence ID" value="QIS09703.1"/>
    <property type="molecule type" value="Genomic_DNA"/>
</dbReference>
<dbReference type="RefSeq" id="WP_167472773.1">
    <property type="nucleotide sequence ID" value="NZ_CP046172.1"/>
</dbReference>
<evidence type="ECO:0000313" key="3">
    <source>
        <dbReference type="EMBL" id="QIS09703.1"/>
    </source>
</evidence>
<accession>A0A6G9Y9I2</accession>
<feature type="region of interest" description="Disordered" evidence="1">
    <location>
        <begin position="68"/>
        <end position="134"/>
    </location>
</feature>
<evidence type="ECO:0000256" key="1">
    <source>
        <dbReference type="SAM" id="MobiDB-lite"/>
    </source>
</evidence>
<feature type="signal peptide" evidence="2">
    <location>
        <begin position="1"/>
        <end position="28"/>
    </location>
</feature>
<feature type="chain" id="PRO_5026294274" description="Ig-like domain-containing protein" evidence="2">
    <location>
        <begin position="29"/>
        <end position="175"/>
    </location>
</feature>
<feature type="compositionally biased region" description="Polar residues" evidence="1">
    <location>
        <begin position="86"/>
        <end position="112"/>
    </location>
</feature>
<feature type="compositionally biased region" description="Basic and acidic residues" evidence="1">
    <location>
        <begin position="115"/>
        <end position="126"/>
    </location>
</feature>
<dbReference type="Proteomes" id="UP000503540">
    <property type="component" value="Chromosome"/>
</dbReference>